<keyword evidence="1" id="KW-1133">Transmembrane helix</keyword>
<accession>A0A3E2W3Y1</accession>
<dbReference type="OrthoDB" id="1654266at2"/>
<feature type="transmembrane region" description="Helical" evidence="1">
    <location>
        <begin position="83"/>
        <end position="104"/>
    </location>
</feature>
<evidence type="ECO:0000313" key="2">
    <source>
        <dbReference type="EMBL" id="RGC18519.1"/>
    </source>
</evidence>
<sequence>MDKYDERQEQVRGRIMTRAFILTILLLMGIAFVNDMHVFDIQKNIGFGETLLCIVCIDITYVSVASIWNGSYFAPMMDGRMRLLAYLFTGLAVILTVLSIYDAICGEPLQLLNIISLVMILSITICLWIRRADWKK</sequence>
<keyword evidence="1" id="KW-0472">Membrane</keyword>
<gene>
    <name evidence="2" type="ORF">DXA38_02135</name>
</gene>
<dbReference type="AlphaFoldDB" id="A0A3E2W3Y1"/>
<name>A0A3E2W3Y1_CLOIN</name>
<evidence type="ECO:0000256" key="1">
    <source>
        <dbReference type="SAM" id="Phobius"/>
    </source>
</evidence>
<reference evidence="2 3" key="1">
    <citation type="submission" date="2018-08" db="EMBL/GenBank/DDBJ databases">
        <title>A genome reference for cultivated species of the human gut microbiota.</title>
        <authorList>
            <person name="Zou Y."/>
            <person name="Xue W."/>
            <person name="Luo G."/>
        </authorList>
    </citation>
    <scope>NUCLEOTIDE SEQUENCE [LARGE SCALE GENOMIC DNA]</scope>
    <source>
        <strain evidence="2 3">OF01-2LB</strain>
    </source>
</reference>
<organism evidence="2 3">
    <name type="scientific">Clostridium innocuum</name>
    <dbReference type="NCBI Taxonomy" id="1522"/>
    <lineage>
        <taxon>Bacteria</taxon>
        <taxon>Bacillati</taxon>
        <taxon>Bacillota</taxon>
        <taxon>Clostridia</taxon>
        <taxon>Eubacteriales</taxon>
        <taxon>Clostridiaceae</taxon>
        <taxon>Clostridium</taxon>
    </lineage>
</organism>
<feature type="transmembrane region" description="Helical" evidence="1">
    <location>
        <begin position="45"/>
        <end position="71"/>
    </location>
</feature>
<protein>
    <submittedName>
        <fullName evidence="2">NADH-quinone oxidoreductase</fullName>
    </submittedName>
</protein>
<dbReference type="RefSeq" id="WP_117441767.1">
    <property type="nucleotide sequence ID" value="NZ_JAJFEN010000018.1"/>
</dbReference>
<dbReference type="Proteomes" id="UP000260025">
    <property type="component" value="Unassembled WGS sequence"/>
</dbReference>
<evidence type="ECO:0000313" key="3">
    <source>
        <dbReference type="Proteomes" id="UP000260025"/>
    </source>
</evidence>
<keyword evidence="1" id="KW-0812">Transmembrane</keyword>
<feature type="transmembrane region" description="Helical" evidence="1">
    <location>
        <begin position="15"/>
        <end position="33"/>
    </location>
</feature>
<dbReference type="EMBL" id="QVEV01000002">
    <property type="protein sequence ID" value="RGC18519.1"/>
    <property type="molecule type" value="Genomic_DNA"/>
</dbReference>
<proteinExistence type="predicted"/>
<feature type="transmembrane region" description="Helical" evidence="1">
    <location>
        <begin position="110"/>
        <end position="129"/>
    </location>
</feature>
<comment type="caution">
    <text evidence="2">The sequence shown here is derived from an EMBL/GenBank/DDBJ whole genome shotgun (WGS) entry which is preliminary data.</text>
</comment>